<keyword evidence="2" id="KW-0472">Membrane</keyword>
<evidence type="ECO:0000313" key="3">
    <source>
        <dbReference type="EMBL" id="OGZ43300.1"/>
    </source>
</evidence>
<accession>A0A1G2G0C3</accession>
<comment type="caution">
    <text evidence="3">The sequence shown here is derived from an EMBL/GenBank/DDBJ whole genome shotgun (WGS) entry which is preliminary data.</text>
</comment>
<gene>
    <name evidence="3" type="ORF">A2W41_01835</name>
</gene>
<proteinExistence type="predicted"/>
<evidence type="ECO:0000256" key="1">
    <source>
        <dbReference type="SAM" id="MobiDB-lite"/>
    </source>
</evidence>
<keyword evidence="2" id="KW-1133">Transmembrane helix</keyword>
<evidence type="ECO:0000256" key="2">
    <source>
        <dbReference type="SAM" id="Phobius"/>
    </source>
</evidence>
<organism evidence="3 4">
    <name type="scientific">Candidatus Ryanbacteria bacterium RIFCSPHIGHO2_01_45_13</name>
    <dbReference type="NCBI Taxonomy" id="1802112"/>
    <lineage>
        <taxon>Bacteria</taxon>
        <taxon>Candidatus Ryaniibacteriota</taxon>
    </lineage>
</organism>
<dbReference type="AlphaFoldDB" id="A0A1G2G0C3"/>
<dbReference type="EMBL" id="MHNI01000010">
    <property type="protein sequence ID" value="OGZ43300.1"/>
    <property type="molecule type" value="Genomic_DNA"/>
</dbReference>
<feature type="region of interest" description="Disordered" evidence="1">
    <location>
        <begin position="93"/>
        <end position="114"/>
    </location>
</feature>
<name>A0A1G2G0C3_9BACT</name>
<feature type="compositionally biased region" description="Polar residues" evidence="1">
    <location>
        <begin position="93"/>
        <end position="102"/>
    </location>
</feature>
<dbReference type="Proteomes" id="UP000176700">
    <property type="component" value="Unassembled WGS sequence"/>
</dbReference>
<feature type="transmembrane region" description="Helical" evidence="2">
    <location>
        <begin position="28"/>
        <end position="53"/>
    </location>
</feature>
<keyword evidence="2" id="KW-0812">Transmembrane</keyword>
<evidence type="ECO:0000313" key="4">
    <source>
        <dbReference type="Proteomes" id="UP000176700"/>
    </source>
</evidence>
<sequence>MKSFKDLFSSQKISPGTLSPSLISHVDVIWKTTVAFLIVFFVAVLLFDGYIFLFRVQELDEERIDIGNEAEIVGIKKGAFQEAKENLKMRSQNFSTATTSVPRRNPFEQTVRKP</sequence>
<reference evidence="3 4" key="1">
    <citation type="journal article" date="2016" name="Nat. Commun.">
        <title>Thousands of microbial genomes shed light on interconnected biogeochemical processes in an aquifer system.</title>
        <authorList>
            <person name="Anantharaman K."/>
            <person name="Brown C.T."/>
            <person name="Hug L.A."/>
            <person name="Sharon I."/>
            <person name="Castelle C.J."/>
            <person name="Probst A.J."/>
            <person name="Thomas B.C."/>
            <person name="Singh A."/>
            <person name="Wilkins M.J."/>
            <person name="Karaoz U."/>
            <person name="Brodie E.L."/>
            <person name="Williams K.H."/>
            <person name="Hubbard S.S."/>
            <person name="Banfield J.F."/>
        </authorList>
    </citation>
    <scope>NUCLEOTIDE SEQUENCE [LARGE SCALE GENOMIC DNA]</scope>
</reference>
<protein>
    <submittedName>
        <fullName evidence="3">Uncharacterized protein</fullName>
    </submittedName>
</protein>